<protein>
    <submittedName>
        <fullName evidence="1">Uncharacterized protein</fullName>
    </submittedName>
</protein>
<dbReference type="Proteomes" id="UP000027120">
    <property type="component" value="Unassembled WGS sequence"/>
</dbReference>
<reference evidence="1 2" key="1">
    <citation type="submission" date="2014-04" db="EMBL/GenBank/DDBJ databases">
        <authorList>
            <consortium name="International Citrus Genome Consortium"/>
            <person name="Gmitter F."/>
            <person name="Chen C."/>
            <person name="Farmerie W."/>
            <person name="Harkins T."/>
            <person name="Desany B."/>
            <person name="Mohiuddin M."/>
            <person name="Kodira C."/>
            <person name="Borodovsky M."/>
            <person name="Lomsadze A."/>
            <person name="Burns P."/>
            <person name="Jenkins J."/>
            <person name="Prochnik S."/>
            <person name="Shu S."/>
            <person name="Chapman J."/>
            <person name="Pitluck S."/>
            <person name="Schmutz J."/>
            <person name="Rokhsar D."/>
        </authorList>
    </citation>
    <scope>NUCLEOTIDE SEQUENCE</scope>
</reference>
<organism evidence="1 2">
    <name type="scientific">Citrus sinensis</name>
    <name type="common">Sweet orange</name>
    <name type="synonym">Citrus aurantium var. sinensis</name>
    <dbReference type="NCBI Taxonomy" id="2711"/>
    <lineage>
        <taxon>Eukaryota</taxon>
        <taxon>Viridiplantae</taxon>
        <taxon>Streptophyta</taxon>
        <taxon>Embryophyta</taxon>
        <taxon>Tracheophyta</taxon>
        <taxon>Spermatophyta</taxon>
        <taxon>Magnoliopsida</taxon>
        <taxon>eudicotyledons</taxon>
        <taxon>Gunneridae</taxon>
        <taxon>Pentapetalae</taxon>
        <taxon>rosids</taxon>
        <taxon>malvids</taxon>
        <taxon>Sapindales</taxon>
        <taxon>Rutaceae</taxon>
        <taxon>Aurantioideae</taxon>
        <taxon>Citrus</taxon>
    </lineage>
</organism>
<evidence type="ECO:0000313" key="2">
    <source>
        <dbReference type="Proteomes" id="UP000027120"/>
    </source>
</evidence>
<proteinExistence type="predicted"/>
<keyword evidence="2" id="KW-1185">Reference proteome</keyword>
<name>A0A067D9X5_CITSI</name>
<dbReference type="AlphaFoldDB" id="A0A067D9X5"/>
<accession>A0A067D9X5</accession>
<dbReference type="EMBL" id="KK786394">
    <property type="protein sequence ID" value="KDO39638.1"/>
    <property type="molecule type" value="Genomic_DNA"/>
</dbReference>
<evidence type="ECO:0000313" key="1">
    <source>
        <dbReference type="EMBL" id="KDO39638.1"/>
    </source>
</evidence>
<gene>
    <name evidence="1" type="ORF">CISIN_1g002187mg</name>
</gene>
<sequence length="19" mass="2328">KERGEDWPKIRHIPNILIL</sequence>
<feature type="non-terminal residue" evidence="1">
    <location>
        <position position="1"/>
    </location>
</feature>